<keyword evidence="2" id="KW-1185">Reference proteome</keyword>
<comment type="caution">
    <text evidence="1">The sequence shown here is derived from an EMBL/GenBank/DDBJ whole genome shotgun (WGS) entry which is preliminary data.</text>
</comment>
<dbReference type="OrthoDB" id="6388064at2759"/>
<evidence type="ECO:0000313" key="1">
    <source>
        <dbReference type="EMBL" id="MPC70394.1"/>
    </source>
</evidence>
<dbReference type="Proteomes" id="UP000324222">
    <property type="component" value="Unassembled WGS sequence"/>
</dbReference>
<accession>A0A5B7HPC0</accession>
<protein>
    <submittedName>
        <fullName evidence="1">Uncharacterized protein</fullName>
    </submittedName>
</protein>
<organism evidence="1 2">
    <name type="scientific">Portunus trituberculatus</name>
    <name type="common">Swimming crab</name>
    <name type="synonym">Neptunus trituberculatus</name>
    <dbReference type="NCBI Taxonomy" id="210409"/>
    <lineage>
        <taxon>Eukaryota</taxon>
        <taxon>Metazoa</taxon>
        <taxon>Ecdysozoa</taxon>
        <taxon>Arthropoda</taxon>
        <taxon>Crustacea</taxon>
        <taxon>Multicrustacea</taxon>
        <taxon>Malacostraca</taxon>
        <taxon>Eumalacostraca</taxon>
        <taxon>Eucarida</taxon>
        <taxon>Decapoda</taxon>
        <taxon>Pleocyemata</taxon>
        <taxon>Brachyura</taxon>
        <taxon>Eubrachyura</taxon>
        <taxon>Portunoidea</taxon>
        <taxon>Portunidae</taxon>
        <taxon>Portuninae</taxon>
        <taxon>Portunus</taxon>
    </lineage>
</organism>
<evidence type="ECO:0000313" key="2">
    <source>
        <dbReference type="Proteomes" id="UP000324222"/>
    </source>
</evidence>
<dbReference type="AlphaFoldDB" id="A0A5B7HPC0"/>
<reference evidence="1 2" key="1">
    <citation type="submission" date="2019-05" db="EMBL/GenBank/DDBJ databases">
        <title>Another draft genome of Portunus trituberculatus and its Hox gene families provides insights of decapod evolution.</title>
        <authorList>
            <person name="Jeong J.-H."/>
            <person name="Song I."/>
            <person name="Kim S."/>
            <person name="Choi T."/>
            <person name="Kim D."/>
            <person name="Ryu S."/>
            <person name="Kim W."/>
        </authorList>
    </citation>
    <scope>NUCLEOTIDE SEQUENCE [LARGE SCALE GENOMIC DNA]</scope>
    <source>
        <tissue evidence="1">Muscle</tissue>
    </source>
</reference>
<sequence length="171" mass="19592">MSKTIFQATEGSTAEYFSNTFNIFLPAIRKFMEERAANGKTVTQEQMAMLERAERLMPALNQAFVTVVHDQFLVDFMKRLQLDLMERSKYLVSGFFASMDAIFKDTNASVAQMMRDVTLAYLPPTRQVFEDRRAAGKPVTQENFDNLERMEKTLPIILDAYVKVIDDLGIP</sequence>
<gene>
    <name evidence="1" type="ORF">E2C01_064641</name>
</gene>
<dbReference type="EMBL" id="VSRR010031048">
    <property type="protein sequence ID" value="MPC70394.1"/>
    <property type="molecule type" value="Genomic_DNA"/>
</dbReference>
<name>A0A5B7HPC0_PORTR</name>
<proteinExistence type="predicted"/>